<evidence type="ECO:0000313" key="2">
    <source>
        <dbReference type="Proteomes" id="UP001499974"/>
    </source>
</evidence>
<reference evidence="2" key="1">
    <citation type="journal article" date="2019" name="Int. J. Syst. Evol. Microbiol.">
        <title>The Global Catalogue of Microorganisms (GCM) 10K type strain sequencing project: providing services to taxonomists for standard genome sequencing and annotation.</title>
        <authorList>
            <consortium name="The Broad Institute Genomics Platform"/>
            <consortium name="The Broad Institute Genome Sequencing Center for Infectious Disease"/>
            <person name="Wu L."/>
            <person name="Ma J."/>
        </authorList>
    </citation>
    <scope>NUCLEOTIDE SEQUENCE [LARGE SCALE GENOMIC DNA]</scope>
    <source>
        <strain evidence="2">JCM 18531</strain>
    </source>
</reference>
<sequence>MTEQTTLRPDPVAAAVRFLDTRVQADLTTALADGDDARAAYLRQSLRILDGIRGDLECDRRPAPPELARLTYEWAARYADHPDFDTFWLLLV</sequence>
<name>A0ABP8XKB0_9ACTN</name>
<keyword evidence="2" id="KW-1185">Reference proteome</keyword>
<dbReference type="RefSeq" id="WP_345522081.1">
    <property type="nucleotide sequence ID" value="NZ_BAABKM010000002.1"/>
</dbReference>
<dbReference type="EMBL" id="BAABKM010000002">
    <property type="protein sequence ID" value="GAA4708562.1"/>
    <property type="molecule type" value="Genomic_DNA"/>
</dbReference>
<dbReference type="Proteomes" id="UP001499974">
    <property type="component" value="Unassembled WGS sequence"/>
</dbReference>
<evidence type="ECO:0000313" key="1">
    <source>
        <dbReference type="EMBL" id="GAA4708562.1"/>
    </source>
</evidence>
<proteinExistence type="predicted"/>
<comment type="caution">
    <text evidence="1">The sequence shown here is derived from an EMBL/GenBank/DDBJ whole genome shotgun (WGS) entry which is preliminary data.</text>
</comment>
<gene>
    <name evidence="1" type="ORF">GCM10023349_29150</name>
</gene>
<protein>
    <submittedName>
        <fullName evidence="1">Uncharacterized protein</fullName>
    </submittedName>
</protein>
<organism evidence="1 2">
    <name type="scientific">Nocardioides conyzicola</name>
    <dbReference type="NCBI Taxonomy" id="1651781"/>
    <lineage>
        <taxon>Bacteria</taxon>
        <taxon>Bacillati</taxon>
        <taxon>Actinomycetota</taxon>
        <taxon>Actinomycetes</taxon>
        <taxon>Propionibacteriales</taxon>
        <taxon>Nocardioidaceae</taxon>
        <taxon>Nocardioides</taxon>
    </lineage>
</organism>
<accession>A0ABP8XKB0</accession>